<evidence type="ECO:0000313" key="2">
    <source>
        <dbReference type="Proteomes" id="UP000288805"/>
    </source>
</evidence>
<sequence>MMVESNLIEAEYHSGSECGPNTAFSHLTIRRNQYREACGNLKVSQGLAWVHVISSTLEDKGRNLKEGGLRRGAEGVGCGRRPWQGDQGLLLIGMSSYGKESEAFVDLKLSQPMFQPTSTDEALMVEVARHLVGTEVASLGVGCEPLRMVLVDDTWVEFEARLKDASESGTTREKEQVLVWF</sequence>
<dbReference type="Proteomes" id="UP000288805">
    <property type="component" value="Unassembled WGS sequence"/>
</dbReference>
<gene>
    <name evidence="1" type="ORF">CK203_041970</name>
</gene>
<protein>
    <submittedName>
        <fullName evidence="1">Uncharacterized protein</fullName>
    </submittedName>
</protein>
<evidence type="ECO:0000313" key="1">
    <source>
        <dbReference type="EMBL" id="RVW90136.1"/>
    </source>
</evidence>
<comment type="caution">
    <text evidence="1">The sequence shown here is derived from an EMBL/GenBank/DDBJ whole genome shotgun (WGS) entry which is preliminary data.</text>
</comment>
<accession>A0A438I0A6</accession>
<dbReference type="AlphaFoldDB" id="A0A438I0A6"/>
<proteinExistence type="predicted"/>
<name>A0A438I0A6_VITVI</name>
<dbReference type="EMBL" id="QGNW01000157">
    <property type="protein sequence ID" value="RVW90136.1"/>
    <property type="molecule type" value="Genomic_DNA"/>
</dbReference>
<reference evidence="1 2" key="1">
    <citation type="journal article" date="2018" name="PLoS Genet.">
        <title>Population sequencing reveals clonal diversity and ancestral inbreeding in the grapevine cultivar Chardonnay.</title>
        <authorList>
            <person name="Roach M.J."/>
            <person name="Johnson D.L."/>
            <person name="Bohlmann J."/>
            <person name="van Vuuren H.J."/>
            <person name="Jones S.J."/>
            <person name="Pretorius I.S."/>
            <person name="Schmidt S.A."/>
            <person name="Borneman A.R."/>
        </authorList>
    </citation>
    <scope>NUCLEOTIDE SEQUENCE [LARGE SCALE GENOMIC DNA]</scope>
    <source>
        <strain evidence="2">cv. Chardonnay</strain>
        <tissue evidence="1">Leaf</tissue>
    </source>
</reference>
<organism evidence="1 2">
    <name type="scientific">Vitis vinifera</name>
    <name type="common">Grape</name>
    <dbReference type="NCBI Taxonomy" id="29760"/>
    <lineage>
        <taxon>Eukaryota</taxon>
        <taxon>Viridiplantae</taxon>
        <taxon>Streptophyta</taxon>
        <taxon>Embryophyta</taxon>
        <taxon>Tracheophyta</taxon>
        <taxon>Spermatophyta</taxon>
        <taxon>Magnoliopsida</taxon>
        <taxon>eudicotyledons</taxon>
        <taxon>Gunneridae</taxon>
        <taxon>Pentapetalae</taxon>
        <taxon>rosids</taxon>
        <taxon>Vitales</taxon>
        <taxon>Vitaceae</taxon>
        <taxon>Viteae</taxon>
        <taxon>Vitis</taxon>
    </lineage>
</organism>